<evidence type="ECO:0000313" key="12">
    <source>
        <dbReference type="EMBL" id="KAL3312688.1"/>
    </source>
</evidence>
<keyword evidence="5" id="KW-0677">Repeat</keyword>
<evidence type="ECO:0000256" key="11">
    <source>
        <dbReference type="SAM" id="Coils"/>
    </source>
</evidence>
<organism evidence="12 13">
    <name type="scientific">Cichlidogyrus casuarinus</name>
    <dbReference type="NCBI Taxonomy" id="1844966"/>
    <lineage>
        <taxon>Eukaryota</taxon>
        <taxon>Metazoa</taxon>
        <taxon>Spiralia</taxon>
        <taxon>Lophotrochozoa</taxon>
        <taxon>Platyhelminthes</taxon>
        <taxon>Monogenea</taxon>
        <taxon>Monopisthocotylea</taxon>
        <taxon>Dactylogyridea</taxon>
        <taxon>Ancyrocephalidae</taxon>
        <taxon>Cichlidogyrus</taxon>
    </lineage>
</organism>
<comment type="caution">
    <text evidence="12">The sequence shown here is derived from an EMBL/GenBank/DDBJ whole genome shotgun (WGS) entry which is preliminary data.</text>
</comment>
<dbReference type="EMBL" id="JBJKFK010001596">
    <property type="protein sequence ID" value="KAL3312688.1"/>
    <property type="molecule type" value="Genomic_DNA"/>
</dbReference>
<reference evidence="12 13" key="1">
    <citation type="submission" date="2024-11" db="EMBL/GenBank/DDBJ databases">
        <title>Adaptive evolution of stress response genes in parasites aligns with host niche diversity.</title>
        <authorList>
            <person name="Hahn C."/>
            <person name="Resl P."/>
        </authorList>
    </citation>
    <scope>NUCLEOTIDE SEQUENCE [LARGE SCALE GENOMIC DNA]</scope>
    <source>
        <strain evidence="12">EGGRZ-B1_66</strain>
        <tissue evidence="12">Body</tissue>
    </source>
</reference>
<comment type="function">
    <text evidence="10">Kinesin is a microtubule-associated force-producing protein that play a role in organelle transport.</text>
</comment>
<comment type="similarity">
    <text evidence="2 10">Belongs to the kinesin light chain family.</text>
</comment>
<keyword evidence="7 11" id="KW-0175">Coiled coil</keyword>
<dbReference type="PANTHER" id="PTHR45783">
    <property type="entry name" value="KINESIN LIGHT CHAIN"/>
    <property type="match status" value="1"/>
</dbReference>
<dbReference type="Pfam" id="PF13374">
    <property type="entry name" value="TPR_10"/>
    <property type="match status" value="1"/>
</dbReference>
<evidence type="ECO:0000256" key="1">
    <source>
        <dbReference type="ARBA" id="ARBA00004245"/>
    </source>
</evidence>
<keyword evidence="9 10" id="KW-0206">Cytoskeleton</keyword>
<dbReference type="Pfam" id="PF13424">
    <property type="entry name" value="TPR_12"/>
    <property type="match status" value="1"/>
</dbReference>
<dbReference type="AlphaFoldDB" id="A0ABD2Q007"/>
<dbReference type="InterPro" id="IPR011990">
    <property type="entry name" value="TPR-like_helical_dom_sf"/>
</dbReference>
<evidence type="ECO:0000256" key="10">
    <source>
        <dbReference type="RuleBase" id="RU367020"/>
    </source>
</evidence>
<evidence type="ECO:0000256" key="2">
    <source>
        <dbReference type="ARBA" id="ARBA00009622"/>
    </source>
</evidence>
<evidence type="ECO:0000256" key="4">
    <source>
        <dbReference type="ARBA" id="ARBA00022701"/>
    </source>
</evidence>
<dbReference type="InterPro" id="IPR019734">
    <property type="entry name" value="TPR_rpt"/>
</dbReference>
<feature type="coiled-coil region" evidence="11">
    <location>
        <begin position="80"/>
        <end position="107"/>
    </location>
</feature>
<proteinExistence type="inferred from homology"/>
<keyword evidence="4 10" id="KW-0493">Microtubule</keyword>
<dbReference type="Proteomes" id="UP001626550">
    <property type="component" value="Unassembled WGS sequence"/>
</dbReference>
<dbReference type="SUPFAM" id="SSF48452">
    <property type="entry name" value="TPR-like"/>
    <property type="match status" value="1"/>
</dbReference>
<accession>A0ABD2Q007</accession>
<gene>
    <name evidence="12" type="primary">KLC1</name>
    <name evidence="12" type="ORF">Ciccas_008717</name>
</gene>
<dbReference type="PRINTS" id="PR00381">
    <property type="entry name" value="KINESINLIGHT"/>
</dbReference>
<evidence type="ECO:0000256" key="6">
    <source>
        <dbReference type="ARBA" id="ARBA00022803"/>
    </source>
</evidence>
<keyword evidence="13" id="KW-1185">Reference proteome</keyword>
<comment type="subcellular location">
    <subcellularLocation>
        <location evidence="1 10">Cytoplasm</location>
        <location evidence="1 10">Cytoskeleton</location>
    </subcellularLocation>
</comment>
<name>A0ABD2Q007_9PLAT</name>
<evidence type="ECO:0000256" key="9">
    <source>
        <dbReference type="ARBA" id="ARBA00023212"/>
    </source>
</evidence>
<evidence type="ECO:0000256" key="3">
    <source>
        <dbReference type="ARBA" id="ARBA00022490"/>
    </source>
</evidence>
<keyword evidence="3 10" id="KW-0963">Cytoplasm</keyword>
<keyword evidence="8 10" id="KW-0505">Motor protein</keyword>
<dbReference type="GO" id="GO:0005874">
    <property type="term" value="C:microtubule"/>
    <property type="evidence" value="ECO:0007669"/>
    <property type="project" value="UniProtKB-UniRule"/>
</dbReference>
<dbReference type="InterPro" id="IPR002151">
    <property type="entry name" value="Kinesin_light"/>
</dbReference>
<dbReference type="Gene3D" id="1.25.40.10">
    <property type="entry name" value="Tetratricopeptide repeat domain"/>
    <property type="match status" value="1"/>
</dbReference>
<evidence type="ECO:0000256" key="8">
    <source>
        <dbReference type="ARBA" id="ARBA00023175"/>
    </source>
</evidence>
<dbReference type="GO" id="GO:0005871">
    <property type="term" value="C:kinesin complex"/>
    <property type="evidence" value="ECO:0007669"/>
    <property type="project" value="UniProtKB-UniRule"/>
</dbReference>
<evidence type="ECO:0000256" key="7">
    <source>
        <dbReference type="ARBA" id="ARBA00023054"/>
    </source>
</evidence>
<evidence type="ECO:0000313" key="13">
    <source>
        <dbReference type="Proteomes" id="UP001626550"/>
    </source>
</evidence>
<keyword evidence="6" id="KW-0802">TPR repeat</keyword>
<dbReference type="PANTHER" id="PTHR45783:SF3">
    <property type="entry name" value="KINESIN LIGHT CHAIN"/>
    <property type="match status" value="1"/>
</dbReference>
<protein>
    <recommendedName>
        <fullName evidence="10">Kinesin light chain</fullName>
    </recommendedName>
</protein>
<evidence type="ECO:0000256" key="5">
    <source>
        <dbReference type="ARBA" id="ARBA00022737"/>
    </source>
</evidence>
<sequence>MTDNGTSLIDGLENSKLALQSLREVNKDTIEAINREDVDSFYNETRINLLQDAIFKIDDGLEQSEVKSVEAENSILRSSLKNQIDETKFLQNELKRMQSLLDDKEASIAKLSYQLITNKLAKDVRDISQSSDSIEKANNDGFSEIMNQLRPSQSRMERSKLSDGLSVSNSMISSTASTSIPAKFKLLSRLVSQYTSEGKFELATALCQQSLAELQQDSISFETDQAHILNMLALVYKDQNKHSEAAETLNQVLKIREKILGPNHPAVAASLNNLSVLYAKINHFSEAEPLCRRALQIRESLLGPEHLDVAKQLNNLALLYQNLNNFQALEHCFERALHIYQVRRELEKLC</sequence>
<comment type="subunit">
    <text evidence="10">Oligomeric complex composed of two heavy chains and two light chains.</text>
</comment>
<dbReference type="SMART" id="SM00028">
    <property type="entry name" value="TPR"/>
    <property type="match status" value="4"/>
</dbReference>